<comment type="subcellular location">
    <subcellularLocation>
        <location evidence="1">Cell membrane</location>
        <topology evidence="1">Multi-pass membrane protein</topology>
    </subcellularLocation>
</comment>
<feature type="transmembrane region" description="Helical" evidence="6">
    <location>
        <begin position="141"/>
        <end position="157"/>
    </location>
</feature>
<evidence type="ECO:0000313" key="8">
    <source>
        <dbReference type="EMBL" id="MEQ2521647.1"/>
    </source>
</evidence>
<feature type="domain" description="Major facilitator superfamily (MFS) profile" evidence="7">
    <location>
        <begin position="7"/>
        <end position="383"/>
    </location>
</feature>
<feature type="transmembrane region" description="Helical" evidence="6">
    <location>
        <begin position="163"/>
        <end position="184"/>
    </location>
</feature>
<evidence type="ECO:0000259" key="7">
    <source>
        <dbReference type="PROSITE" id="PS50850"/>
    </source>
</evidence>
<dbReference type="InterPro" id="IPR036259">
    <property type="entry name" value="MFS_trans_sf"/>
</dbReference>
<feature type="transmembrane region" description="Helical" evidence="6">
    <location>
        <begin position="34"/>
        <end position="53"/>
    </location>
</feature>
<sequence>MDRYRTAARALFCVTFLFWFSQYAYTPYLNPELQAMGASATFIGLVGGGYGFTQLLSRLPLGIAADRFRCHKTFILAGCLLSSLSGFGMYFRYTPAGFLVFRALGGFAAATWVAFTVLYSSYFPAEKGPQAINMLNVANQAGRLLCFVLVAALVGRLGERSSFFLAGLAGLAAAVLCLFVRNSAPAGAPVRLQEVPGLLRDRNLLACTLLAVLTQVVAFSTYSGFVTNYAVDIGAQAAQLSLMSIVMMVPLVASNYLVASKWLSRFGARSLLAVGFGLTAIYCVVLPWAPAMEWVYVLQALAGVSNTLTMSVLLGVCVQNVGPGRRSTAMGFFQAIYGLGMTAGPILMGMLTDGLSLPAAFRVMSVVALLALVLTLTLLPRRAKRT</sequence>
<reference evidence="8 9" key="1">
    <citation type="submission" date="2024-03" db="EMBL/GenBank/DDBJ databases">
        <title>Human intestinal bacterial collection.</title>
        <authorList>
            <person name="Pauvert C."/>
            <person name="Hitch T.C.A."/>
            <person name="Clavel T."/>
        </authorList>
    </citation>
    <scope>NUCLEOTIDE SEQUENCE [LARGE SCALE GENOMIC DNA]</scope>
    <source>
        <strain evidence="8 9">CLA-JM-H11</strain>
    </source>
</reference>
<dbReference type="InterPro" id="IPR020846">
    <property type="entry name" value="MFS_dom"/>
</dbReference>
<feature type="transmembrane region" description="Helical" evidence="6">
    <location>
        <begin position="204"/>
        <end position="225"/>
    </location>
</feature>
<keyword evidence="5 6" id="KW-0472">Membrane</keyword>
<feature type="transmembrane region" description="Helical" evidence="6">
    <location>
        <begin position="237"/>
        <end position="258"/>
    </location>
</feature>
<dbReference type="PANTHER" id="PTHR23518:SF2">
    <property type="entry name" value="MAJOR FACILITATOR SUPERFAMILY TRANSPORTER"/>
    <property type="match status" value="1"/>
</dbReference>
<name>A0ABV1GIH8_9FIRM</name>
<accession>A0ABV1GIH8</accession>
<dbReference type="RefSeq" id="WP_349217112.1">
    <property type="nucleotide sequence ID" value="NZ_JBBMFA010000111.1"/>
</dbReference>
<evidence type="ECO:0000256" key="5">
    <source>
        <dbReference type="ARBA" id="ARBA00023136"/>
    </source>
</evidence>
<dbReference type="Gene3D" id="1.20.1250.20">
    <property type="entry name" value="MFS general substrate transporter like domains"/>
    <property type="match status" value="2"/>
</dbReference>
<feature type="transmembrane region" description="Helical" evidence="6">
    <location>
        <begin position="74"/>
        <end position="93"/>
    </location>
</feature>
<gene>
    <name evidence="8" type="ORF">WMO24_14600</name>
</gene>
<proteinExistence type="predicted"/>
<feature type="transmembrane region" description="Helical" evidence="6">
    <location>
        <begin position="270"/>
        <end position="289"/>
    </location>
</feature>
<keyword evidence="3 6" id="KW-0812">Transmembrane</keyword>
<dbReference type="EMBL" id="JBBMFA010000111">
    <property type="protein sequence ID" value="MEQ2521647.1"/>
    <property type="molecule type" value="Genomic_DNA"/>
</dbReference>
<evidence type="ECO:0000256" key="6">
    <source>
        <dbReference type="SAM" id="Phobius"/>
    </source>
</evidence>
<dbReference type="PROSITE" id="PS50850">
    <property type="entry name" value="MFS"/>
    <property type="match status" value="1"/>
</dbReference>
<organism evidence="8 9">
    <name type="scientific">Ruthenibacterium intestinale</name>
    <dbReference type="NCBI Taxonomy" id="3133163"/>
    <lineage>
        <taxon>Bacteria</taxon>
        <taxon>Bacillati</taxon>
        <taxon>Bacillota</taxon>
        <taxon>Clostridia</taxon>
        <taxon>Eubacteriales</taxon>
        <taxon>Oscillospiraceae</taxon>
        <taxon>Ruthenibacterium</taxon>
    </lineage>
</organism>
<protein>
    <submittedName>
        <fullName evidence="8">MFS transporter</fullName>
    </submittedName>
</protein>
<evidence type="ECO:0000256" key="3">
    <source>
        <dbReference type="ARBA" id="ARBA00022692"/>
    </source>
</evidence>
<feature type="transmembrane region" description="Helical" evidence="6">
    <location>
        <begin position="329"/>
        <end position="347"/>
    </location>
</feature>
<evidence type="ECO:0000256" key="4">
    <source>
        <dbReference type="ARBA" id="ARBA00022989"/>
    </source>
</evidence>
<evidence type="ECO:0000256" key="2">
    <source>
        <dbReference type="ARBA" id="ARBA00022448"/>
    </source>
</evidence>
<keyword evidence="4 6" id="KW-1133">Transmembrane helix</keyword>
<evidence type="ECO:0000256" key="1">
    <source>
        <dbReference type="ARBA" id="ARBA00004651"/>
    </source>
</evidence>
<dbReference type="PANTHER" id="PTHR23518">
    <property type="entry name" value="C-METHYLTRANSFERASE"/>
    <property type="match status" value="1"/>
</dbReference>
<feature type="transmembrane region" description="Helical" evidence="6">
    <location>
        <begin position="99"/>
        <end position="120"/>
    </location>
</feature>
<feature type="transmembrane region" description="Helical" evidence="6">
    <location>
        <begin position="295"/>
        <end position="317"/>
    </location>
</feature>
<dbReference type="SUPFAM" id="SSF103473">
    <property type="entry name" value="MFS general substrate transporter"/>
    <property type="match status" value="1"/>
</dbReference>
<evidence type="ECO:0000313" key="9">
    <source>
        <dbReference type="Proteomes" id="UP001477672"/>
    </source>
</evidence>
<dbReference type="Pfam" id="PF07690">
    <property type="entry name" value="MFS_1"/>
    <property type="match status" value="1"/>
</dbReference>
<comment type="caution">
    <text evidence="8">The sequence shown here is derived from an EMBL/GenBank/DDBJ whole genome shotgun (WGS) entry which is preliminary data.</text>
</comment>
<feature type="transmembrane region" description="Helical" evidence="6">
    <location>
        <begin position="359"/>
        <end position="379"/>
    </location>
</feature>
<keyword evidence="2" id="KW-0813">Transport</keyword>
<dbReference type="Proteomes" id="UP001477672">
    <property type="component" value="Unassembled WGS sequence"/>
</dbReference>
<keyword evidence="9" id="KW-1185">Reference proteome</keyword>
<dbReference type="InterPro" id="IPR011701">
    <property type="entry name" value="MFS"/>
</dbReference>